<evidence type="ECO:0000256" key="6">
    <source>
        <dbReference type="ARBA" id="ARBA00023242"/>
    </source>
</evidence>
<evidence type="ECO:0000259" key="10">
    <source>
        <dbReference type="PROSITE" id="PS50157"/>
    </source>
</evidence>
<feature type="region of interest" description="Disordered" evidence="8">
    <location>
        <begin position="329"/>
        <end position="412"/>
    </location>
</feature>
<feature type="region of interest" description="Disordered" evidence="8">
    <location>
        <begin position="84"/>
        <end position="164"/>
    </location>
</feature>
<dbReference type="EMBL" id="JFBX01000575">
    <property type="protein sequence ID" value="KXH34767.1"/>
    <property type="molecule type" value="Genomic_DNA"/>
</dbReference>
<feature type="domain" description="C2H2-type" evidence="10">
    <location>
        <begin position="59"/>
        <end position="86"/>
    </location>
</feature>
<name>A0A135SG52_9PEZI</name>
<feature type="transmembrane region" description="Helical" evidence="9">
    <location>
        <begin position="1065"/>
        <end position="1083"/>
    </location>
</feature>
<dbReference type="Pfam" id="PF00096">
    <property type="entry name" value="zf-C2H2"/>
    <property type="match status" value="1"/>
</dbReference>
<sequence length="1297" mass="146173">MNDSYAMAGAGENHRRSESSEGLMGEDKTFSCTHPGCNRRFTRAEHMQRHALNHMPGGLSCDLCNAHFKRPDLLKRHMDRHRQKDLEAGGPGCGVLDTRKRSWKAPDGSVVEKRPCPNPSGRGRASGGKERPQAQQVPSPDPEPHDGDHSLSGLDIEPDQDYSIDSISPEFHRRSTLDLRPGSQSDAQQYSFGRQDVFNPTEPVTNFSGFPPSLQFSDFIGSESHFDIGTTQSSSWGETSFMSEQLDYDQIFQPDTASSFNMPYTTALDYNWLFNMQENSAPTATSRPSNLGQDFEAHMANNQSHPKSQANVAITPESMKSAQLWTEPMEMTSKDQERQRSSVAPNNTSTTASEAARRQAMRNSRERSSDVASSRRHSDAPSAARQRYPAPGRPTPTEPERPLSSLRKPLTIPPIGEDVRERLLNVIDGAKPNLPDQRVTIWEHPLLSADSLKSYLELFFTRFNTAYPLIHLETFDCRNTEPLLLLSILLLGATYSSKDCHQLAVCIHDVIRPSIFAHAGFSPRPELWTLQTILLVECFGKSRAGQKQHDMSHLFHGLLINLIRRSDCQTVRPPGPPPVSGEDNVGVLDQAWRKWADAEQKKRLALLCFMWDTQHAVLFCQSLCMSAFELRLELPCSQSIWEARDAASWASSWRSSLSDQRLFYLPTLKSYLTPSAPRPAGLTGFSRILVLHGLMSISWDMGRRDQTALGVVSGDSFGMGWRKLLSTAYDAWKNDFDAFCVSFASQLQRGSASQAQGVQRQEGDEDTTRRVEFESFAAAYKALYHSAQALLNMDFLDVQIYAGARHILGRPVQQRDYHRSAQVVKKWAASACETQQQQNHPLVPRQDRGRAADANADQSKQSASEAAWHAARMLVETKRTLNSMEAMNLFHVPWCLYLATLTCWAYHHARPSRSYGASSRRAFDAFDDEDDFEDDEMIWDPQGEMEALVASMSERAVRGEVALRRERKRTNGLVWIMADVLTTVRWGIVHAGVVVLRGLVPQRLINQYEECILQSQLERRCVGRSLADNVEMPMLEFKRGLIGNMTAINYYERITEVYRLDNTPILIASAVSFIIGYLQYTYVVRLTLREGKGPMPFWMHSFYLAHDSTWSYTLGKAASQYGEHWYLRGTSIALFLWTMLEVWTIHRSITKERDASFGNVLGKQPSMSAAITYALALQMGMYSIVLLAIEFMGEGSVMQWFCFTNVLIVLGPTHHYLRAGSRHGLSLGFCVVNIIGTIWTFAPFGFFVLTIPEIFDQQLYYVIGVILTAYSVGCFYVVSQYPSKTRVMDKGGKQPIW</sequence>
<feature type="region of interest" description="Disordered" evidence="8">
    <location>
        <begin position="835"/>
        <end position="864"/>
    </location>
</feature>
<dbReference type="GO" id="GO:0000981">
    <property type="term" value="F:DNA-binding transcription factor activity, RNA polymerase II-specific"/>
    <property type="evidence" value="ECO:0007669"/>
    <property type="project" value="InterPro"/>
</dbReference>
<gene>
    <name evidence="11" type="ORF">CSIM01_12849</name>
</gene>
<dbReference type="InterPro" id="IPR013087">
    <property type="entry name" value="Znf_C2H2_type"/>
</dbReference>
<keyword evidence="9" id="KW-0472">Membrane</keyword>
<dbReference type="GO" id="GO:0006351">
    <property type="term" value="P:DNA-templated transcription"/>
    <property type="evidence" value="ECO:0007669"/>
    <property type="project" value="InterPro"/>
</dbReference>
<dbReference type="InterPro" id="IPR036236">
    <property type="entry name" value="Znf_C2H2_sf"/>
</dbReference>
<dbReference type="Proteomes" id="UP000070328">
    <property type="component" value="Unassembled WGS sequence"/>
</dbReference>
<feature type="region of interest" description="Disordered" evidence="8">
    <location>
        <begin position="1"/>
        <end position="27"/>
    </location>
</feature>
<dbReference type="Gene3D" id="3.30.160.60">
    <property type="entry name" value="Classic Zinc Finger"/>
    <property type="match status" value="1"/>
</dbReference>
<keyword evidence="12" id="KW-1185">Reference proteome</keyword>
<keyword evidence="5" id="KW-0862">Zinc</keyword>
<dbReference type="SMART" id="SM00355">
    <property type="entry name" value="ZnF_C2H2"/>
    <property type="match status" value="2"/>
</dbReference>
<dbReference type="GO" id="GO:0005634">
    <property type="term" value="C:nucleus"/>
    <property type="evidence" value="ECO:0007669"/>
    <property type="project" value="UniProtKB-SubCell"/>
</dbReference>
<evidence type="ECO:0000256" key="3">
    <source>
        <dbReference type="ARBA" id="ARBA00022737"/>
    </source>
</evidence>
<keyword evidence="9" id="KW-0812">Transmembrane</keyword>
<keyword evidence="9" id="KW-1133">Transmembrane helix</keyword>
<feature type="transmembrane region" description="Helical" evidence="9">
    <location>
        <begin position="1167"/>
        <end position="1191"/>
    </location>
</feature>
<dbReference type="GO" id="GO:0008270">
    <property type="term" value="F:zinc ion binding"/>
    <property type="evidence" value="ECO:0007669"/>
    <property type="project" value="UniProtKB-KW"/>
</dbReference>
<dbReference type="PROSITE" id="PS00028">
    <property type="entry name" value="ZINC_FINGER_C2H2_1"/>
    <property type="match status" value="2"/>
</dbReference>
<evidence type="ECO:0000313" key="11">
    <source>
        <dbReference type="EMBL" id="KXH34767.1"/>
    </source>
</evidence>
<feature type="transmembrane region" description="Helical" evidence="9">
    <location>
        <begin position="1259"/>
        <end position="1278"/>
    </location>
</feature>
<proteinExistence type="predicted"/>
<evidence type="ECO:0000256" key="1">
    <source>
        <dbReference type="ARBA" id="ARBA00004123"/>
    </source>
</evidence>
<comment type="caution">
    <text evidence="11">The sequence shown here is derived from an EMBL/GenBank/DDBJ whole genome shotgun (WGS) entry which is preliminary data.</text>
</comment>
<evidence type="ECO:0000256" key="5">
    <source>
        <dbReference type="ARBA" id="ARBA00022833"/>
    </source>
</evidence>
<evidence type="ECO:0000256" key="2">
    <source>
        <dbReference type="ARBA" id="ARBA00022723"/>
    </source>
</evidence>
<evidence type="ECO:0000313" key="12">
    <source>
        <dbReference type="Proteomes" id="UP000070328"/>
    </source>
</evidence>
<evidence type="ECO:0000256" key="8">
    <source>
        <dbReference type="SAM" id="MobiDB-lite"/>
    </source>
</evidence>
<keyword evidence="2" id="KW-0479">Metal-binding</keyword>
<evidence type="ECO:0000256" key="7">
    <source>
        <dbReference type="PROSITE-ProRule" id="PRU00042"/>
    </source>
</evidence>
<dbReference type="GO" id="GO:0000978">
    <property type="term" value="F:RNA polymerase II cis-regulatory region sequence-specific DNA binding"/>
    <property type="evidence" value="ECO:0007669"/>
    <property type="project" value="InterPro"/>
</dbReference>
<keyword evidence="3" id="KW-0677">Repeat</keyword>
<dbReference type="Pfam" id="PF04082">
    <property type="entry name" value="Fungal_trans"/>
    <property type="match status" value="1"/>
</dbReference>
<dbReference type="SUPFAM" id="SSF57667">
    <property type="entry name" value="beta-beta-alpha zinc fingers"/>
    <property type="match status" value="1"/>
</dbReference>
<keyword evidence="4 7" id="KW-0863">Zinc-finger</keyword>
<protein>
    <recommendedName>
        <fullName evidence="10">C2H2-type domain-containing protein</fullName>
    </recommendedName>
</protein>
<feature type="compositionally biased region" description="Basic and acidic residues" evidence="8">
    <location>
        <begin position="12"/>
        <end position="27"/>
    </location>
</feature>
<accession>A0A135SG52</accession>
<evidence type="ECO:0000256" key="4">
    <source>
        <dbReference type="ARBA" id="ARBA00022771"/>
    </source>
</evidence>
<dbReference type="PANTHER" id="PTHR40626:SF18">
    <property type="entry name" value="NICOTINATE CATABOLISM CLUSTER-SPECIFIC TRANSCRIPTION FACTOR"/>
    <property type="match status" value="1"/>
</dbReference>
<dbReference type="InterPro" id="IPR051059">
    <property type="entry name" value="VerF-like"/>
</dbReference>
<reference evidence="11 12" key="1">
    <citation type="submission" date="2014-02" db="EMBL/GenBank/DDBJ databases">
        <title>The genome sequence of Colletotrichum simmondsii CBS122122.</title>
        <authorList>
            <person name="Baroncelli R."/>
            <person name="Thon M.R."/>
        </authorList>
    </citation>
    <scope>NUCLEOTIDE SEQUENCE [LARGE SCALE GENOMIC DNA]</scope>
    <source>
        <strain evidence="11 12">CBS122122</strain>
    </source>
</reference>
<feature type="transmembrane region" description="Helical" evidence="9">
    <location>
        <begin position="1224"/>
        <end position="1247"/>
    </location>
</feature>
<dbReference type="OrthoDB" id="1405595at2759"/>
<dbReference type="InterPro" id="IPR007219">
    <property type="entry name" value="XnlR_reg_dom"/>
</dbReference>
<keyword evidence="6" id="KW-0539">Nucleus</keyword>
<feature type="domain" description="C2H2-type" evidence="10">
    <location>
        <begin position="30"/>
        <end position="54"/>
    </location>
</feature>
<comment type="subcellular location">
    <subcellularLocation>
        <location evidence="1">Nucleus</location>
    </subcellularLocation>
</comment>
<dbReference type="CDD" id="cd12148">
    <property type="entry name" value="fungal_TF_MHR"/>
    <property type="match status" value="1"/>
</dbReference>
<dbReference type="GO" id="GO:0000785">
    <property type="term" value="C:chromatin"/>
    <property type="evidence" value="ECO:0007669"/>
    <property type="project" value="TreeGrafter"/>
</dbReference>
<feature type="transmembrane region" description="Helical" evidence="9">
    <location>
        <begin position="1197"/>
        <end position="1217"/>
    </location>
</feature>
<dbReference type="PANTHER" id="PTHR40626">
    <property type="entry name" value="MIP31509P"/>
    <property type="match status" value="1"/>
</dbReference>
<organism evidence="11 12">
    <name type="scientific">Colletotrichum simmondsii</name>
    <dbReference type="NCBI Taxonomy" id="703756"/>
    <lineage>
        <taxon>Eukaryota</taxon>
        <taxon>Fungi</taxon>
        <taxon>Dikarya</taxon>
        <taxon>Ascomycota</taxon>
        <taxon>Pezizomycotina</taxon>
        <taxon>Sordariomycetes</taxon>
        <taxon>Hypocreomycetidae</taxon>
        <taxon>Glomerellales</taxon>
        <taxon>Glomerellaceae</taxon>
        <taxon>Colletotrichum</taxon>
        <taxon>Colletotrichum acutatum species complex</taxon>
    </lineage>
</organism>
<evidence type="ECO:0000256" key="9">
    <source>
        <dbReference type="SAM" id="Phobius"/>
    </source>
</evidence>
<feature type="compositionally biased region" description="Polar residues" evidence="8">
    <location>
        <begin position="341"/>
        <end position="353"/>
    </location>
</feature>
<dbReference type="PROSITE" id="PS50157">
    <property type="entry name" value="ZINC_FINGER_C2H2_2"/>
    <property type="match status" value="2"/>
</dbReference>